<organism evidence="2 3">
    <name type="scientific">Pedobacter kyungheensis</name>
    <dbReference type="NCBI Taxonomy" id="1069985"/>
    <lineage>
        <taxon>Bacteria</taxon>
        <taxon>Pseudomonadati</taxon>
        <taxon>Bacteroidota</taxon>
        <taxon>Sphingobacteriia</taxon>
        <taxon>Sphingobacteriales</taxon>
        <taxon>Sphingobacteriaceae</taxon>
        <taxon>Pedobacter</taxon>
    </lineage>
</organism>
<sequence>MKKIIFIISIFCLLTLSSKAQNKLATLTSLNVSDINNYISANYKLKEKALDTLCLYTTVFMKFKVAANGKIVELALSEKTPDVIKKGLEKAIESSNGHWSNVDTDLEYFSKKTFILPIVLFYGRGCEVGTGELEINISEERRAKEYRKLDNTARNANYAVMDILKSNGKYLNMLECVILSPLTMGASGY</sequence>
<keyword evidence="1" id="KW-0732">Signal</keyword>
<accession>A0A0C1FSH7</accession>
<comment type="caution">
    <text evidence="2">The sequence shown here is derived from an EMBL/GenBank/DDBJ whole genome shotgun (WGS) entry which is preliminary data.</text>
</comment>
<dbReference type="EMBL" id="JSYN01000038">
    <property type="protein sequence ID" value="KIA90864.1"/>
    <property type="molecule type" value="Genomic_DNA"/>
</dbReference>
<reference evidence="2 3" key="1">
    <citation type="submission" date="2014-10" db="EMBL/GenBank/DDBJ databases">
        <title>Pedobacter Kyungheensis.</title>
        <authorList>
            <person name="Anderson B.M."/>
            <person name="Newman J.D."/>
        </authorList>
    </citation>
    <scope>NUCLEOTIDE SEQUENCE [LARGE SCALE GENOMIC DNA]</scope>
    <source>
        <strain evidence="2 3">KACC 16221</strain>
    </source>
</reference>
<evidence type="ECO:0000313" key="2">
    <source>
        <dbReference type="EMBL" id="KIA90864.1"/>
    </source>
</evidence>
<gene>
    <name evidence="2" type="ORF">OC25_24085</name>
</gene>
<evidence type="ECO:0000256" key="1">
    <source>
        <dbReference type="SAM" id="SignalP"/>
    </source>
</evidence>
<feature type="signal peptide" evidence="1">
    <location>
        <begin position="1"/>
        <end position="20"/>
    </location>
</feature>
<evidence type="ECO:0008006" key="4">
    <source>
        <dbReference type="Google" id="ProtNLM"/>
    </source>
</evidence>
<feature type="chain" id="PRO_5002132021" description="TonB C-terminal domain-containing protein" evidence="1">
    <location>
        <begin position="21"/>
        <end position="189"/>
    </location>
</feature>
<evidence type="ECO:0000313" key="3">
    <source>
        <dbReference type="Proteomes" id="UP000031246"/>
    </source>
</evidence>
<name>A0A0C1FSH7_9SPHI</name>
<proteinExistence type="predicted"/>
<dbReference type="Proteomes" id="UP000031246">
    <property type="component" value="Unassembled WGS sequence"/>
</dbReference>
<dbReference type="OrthoDB" id="798293at2"/>
<keyword evidence="3" id="KW-1185">Reference proteome</keyword>
<dbReference type="AlphaFoldDB" id="A0A0C1FSH7"/>
<dbReference type="RefSeq" id="WP_039482017.1">
    <property type="nucleotide sequence ID" value="NZ_JSYN01000038.1"/>
</dbReference>
<protein>
    <recommendedName>
        <fullName evidence="4">TonB C-terminal domain-containing protein</fullName>
    </recommendedName>
</protein>